<dbReference type="AlphaFoldDB" id="A0A1H4SDQ8"/>
<dbReference type="InterPro" id="IPR029032">
    <property type="entry name" value="AhpD-like"/>
</dbReference>
<dbReference type="EMBL" id="FNTL01000004">
    <property type="protein sequence ID" value="SEC42362.1"/>
    <property type="molecule type" value="Genomic_DNA"/>
</dbReference>
<dbReference type="Proteomes" id="UP000183407">
    <property type="component" value="Unassembled WGS sequence"/>
</dbReference>
<dbReference type="GO" id="GO:0051920">
    <property type="term" value="F:peroxiredoxin activity"/>
    <property type="evidence" value="ECO:0007669"/>
    <property type="project" value="InterPro"/>
</dbReference>
<dbReference type="PANTHER" id="PTHR33930:SF2">
    <property type="entry name" value="BLR3452 PROTEIN"/>
    <property type="match status" value="1"/>
</dbReference>
<dbReference type="SUPFAM" id="SSF69118">
    <property type="entry name" value="AhpD-like"/>
    <property type="match status" value="2"/>
</dbReference>
<evidence type="ECO:0000313" key="3">
    <source>
        <dbReference type="Proteomes" id="UP000183407"/>
    </source>
</evidence>
<dbReference type="PANTHER" id="PTHR33930">
    <property type="entry name" value="ALKYL HYDROPEROXIDE REDUCTASE AHPD"/>
    <property type="match status" value="1"/>
</dbReference>
<organism evidence="2 3">
    <name type="scientific">Rhodococcus jostii</name>
    <dbReference type="NCBI Taxonomy" id="132919"/>
    <lineage>
        <taxon>Bacteria</taxon>
        <taxon>Bacillati</taxon>
        <taxon>Actinomycetota</taxon>
        <taxon>Actinomycetes</taxon>
        <taxon>Mycobacteriales</taxon>
        <taxon>Nocardiaceae</taxon>
        <taxon>Rhodococcus</taxon>
    </lineage>
</organism>
<proteinExistence type="predicted"/>
<dbReference type="Pfam" id="PF02627">
    <property type="entry name" value="CMD"/>
    <property type="match status" value="1"/>
</dbReference>
<protein>
    <submittedName>
        <fullName evidence="2">Carboxymuconolactone decarboxylase family protein</fullName>
    </submittedName>
</protein>
<dbReference type="InterPro" id="IPR003779">
    <property type="entry name" value="CMD-like"/>
</dbReference>
<dbReference type="OrthoDB" id="3824300at2"/>
<name>A0A1H4SDQ8_RHOJO</name>
<accession>A0A1H4SDQ8</accession>
<evidence type="ECO:0000259" key="1">
    <source>
        <dbReference type="Pfam" id="PF02627"/>
    </source>
</evidence>
<gene>
    <name evidence="2" type="ORF">SAMN04490220_1606</name>
</gene>
<dbReference type="Gene3D" id="1.20.1290.10">
    <property type="entry name" value="AhpD-like"/>
    <property type="match status" value="1"/>
</dbReference>
<sequence>MTRAETADEGRETGVSSRVSKVFGCVTAQWEQLIALDPTFADAFSRFLEAAYDSDELPPHIRELLLLAHDASVTVRDQGGVALRMRRALDAGASRREVLDVLLLLPFVALHGVTEGLPLVYDVNSYEVPAATKGAYWRPFEDKFPGVHGMLAEELPGFFDSYRRLGRAVWEHSELEPKWRELALAVADMSTTHLFSQGAALHVENALQYGATRRQAAAALALTAVFANTAVELGVAALESTEQA</sequence>
<reference evidence="3" key="1">
    <citation type="submission" date="2016-10" db="EMBL/GenBank/DDBJ databases">
        <authorList>
            <person name="Varghese N."/>
        </authorList>
    </citation>
    <scope>NUCLEOTIDE SEQUENCE [LARGE SCALE GENOMIC DNA]</scope>
    <source>
        <strain evidence="3">DSM 44719</strain>
    </source>
</reference>
<feature type="domain" description="Carboxymuconolactone decarboxylase-like" evidence="1">
    <location>
        <begin position="156"/>
        <end position="236"/>
    </location>
</feature>
<dbReference type="RefSeq" id="WP_073360478.1">
    <property type="nucleotide sequence ID" value="NZ_FNTL01000004.1"/>
</dbReference>
<evidence type="ECO:0000313" key="2">
    <source>
        <dbReference type="EMBL" id="SEC42362.1"/>
    </source>
</evidence>